<dbReference type="GO" id="GO:0006355">
    <property type="term" value="P:regulation of DNA-templated transcription"/>
    <property type="evidence" value="ECO:0007669"/>
    <property type="project" value="InterPro"/>
</dbReference>
<protein>
    <recommendedName>
        <fullName evidence="3">OmpR/PhoB-type domain-containing protein</fullName>
    </recommendedName>
</protein>
<dbReference type="InterPro" id="IPR011990">
    <property type="entry name" value="TPR-like_helical_dom_sf"/>
</dbReference>
<evidence type="ECO:0000259" key="3">
    <source>
        <dbReference type="PROSITE" id="PS51755"/>
    </source>
</evidence>
<dbReference type="GO" id="GO:0003677">
    <property type="term" value="F:DNA binding"/>
    <property type="evidence" value="ECO:0007669"/>
    <property type="project" value="UniProtKB-UniRule"/>
</dbReference>
<dbReference type="InterPro" id="IPR027417">
    <property type="entry name" value="P-loop_NTPase"/>
</dbReference>
<keyword evidence="5" id="KW-1185">Reference proteome</keyword>
<dbReference type="Pfam" id="PF00486">
    <property type="entry name" value="Trans_reg_C"/>
    <property type="match status" value="1"/>
</dbReference>
<dbReference type="Gene3D" id="3.40.50.300">
    <property type="entry name" value="P-loop containing nucleotide triphosphate hydrolases"/>
    <property type="match status" value="1"/>
</dbReference>
<dbReference type="InterPro" id="IPR001867">
    <property type="entry name" value="OmpR/PhoB-type_DNA-bd"/>
</dbReference>
<dbReference type="PROSITE" id="PS51755">
    <property type="entry name" value="OMPR_PHOB"/>
    <property type="match status" value="1"/>
</dbReference>
<proteinExistence type="predicted"/>
<dbReference type="AlphaFoldDB" id="A0A0R3N9C3"/>
<feature type="DNA-binding region" description="OmpR/PhoB-type" evidence="2">
    <location>
        <begin position="1"/>
        <end position="62"/>
    </location>
</feature>
<dbReference type="InterPro" id="IPR036388">
    <property type="entry name" value="WH-like_DNA-bd_sf"/>
</dbReference>
<dbReference type="Gene3D" id="1.25.40.10">
    <property type="entry name" value="Tetratricopeptide repeat domain"/>
    <property type="match status" value="1"/>
</dbReference>
<dbReference type="SMART" id="SM00862">
    <property type="entry name" value="Trans_reg_C"/>
    <property type="match status" value="1"/>
</dbReference>
<evidence type="ECO:0000256" key="2">
    <source>
        <dbReference type="PROSITE-ProRule" id="PRU01091"/>
    </source>
</evidence>
<accession>A0A0R3N9C3</accession>
<comment type="caution">
    <text evidence="4">The sequence shown here is derived from an EMBL/GenBank/DDBJ whole genome shotgun (WGS) entry which is preliminary data.</text>
</comment>
<dbReference type="SMART" id="SM00382">
    <property type="entry name" value="AAA"/>
    <property type="match status" value="1"/>
</dbReference>
<dbReference type="SUPFAM" id="SSF52540">
    <property type="entry name" value="P-loop containing nucleoside triphosphate hydrolases"/>
    <property type="match status" value="1"/>
</dbReference>
<dbReference type="PANTHER" id="PTHR47691:SF3">
    <property type="entry name" value="HTH-TYPE TRANSCRIPTIONAL REGULATOR RV0890C-RELATED"/>
    <property type="match status" value="1"/>
</dbReference>
<dbReference type="InterPro" id="IPR003593">
    <property type="entry name" value="AAA+_ATPase"/>
</dbReference>
<keyword evidence="1 2" id="KW-0238">DNA-binding</keyword>
<name>A0A0R3N9C3_9BRAD</name>
<dbReference type="PANTHER" id="PTHR47691">
    <property type="entry name" value="REGULATOR-RELATED"/>
    <property type="match status" value="1"/>
</dbReference>
<dbReference type="EMBL" id="LLYA01000057">
    <property type="protein sequence ID" value="KRR28962.1"/>
    <property type="molecule type" value="Genomic_DNA"/>
</dbReference>
<organism evidence="4 5">
    <name type="scientific">Bradyrhizobium retamae</name>
    <dbReference type="NCBI Taxonomy" id="1300035"/>
    <lineage>
        <taxon>Bacteria</taxon>
        <taxon>Pseudomonadati</taxon>
        <taxon>Pseudomonadota</taxon>
        <taxon>Alphaproteobacteria</taxon>
        <taxon>Hyphomicrobiales</taxon>
        <taxon>Nitrobacteraceae</taxon>
        <taxon>Bradyrhizobium</taxon>
    </lineage>
</organism>
<dbReference type="Gene3D" id="1.10.10.10">
    <property type="entry name" value="Winged helix-like DNA-binding domain superfamily/Winged helix DNA-binding domain"/>
    <property type="match status" value="1"/>
</dbReference>
<dbReference type="InterPro" id="IPR016032">
    <property type="entry name" value="Sig_transdc_resp-reg_C-effctor"/>
</dbReference>
<evidence type="ECO:0000313" key="4">
    <source>
        <dbReference type="EMBL" id="KRR28962.1"/>
    </source>
</evidence>
<dbReference type="Proteomes" id="UP000052023">
    <property type="component" value="Unassembled WGS sequence"/>
</dbReference>
<dbReference type="CDD" id="cd00383">
    <property type="entry name" value="trans_reg_C"/>
    <property type="match status" value="1"/>
</dbReference>
<gene>
    <name evidence="4" type="ORF">CQ13_19220</name>
</gene>
<dbReference type="SUPFAM" id="SSF46894">
    <property type="entry name" value="C-terminal effector domain of the bipartite response regulators"/>
    <property type="match status" value="1"/>
</dbReference>
<sequence>MVEHAGEVADKDELIARVWPGLTVEDSNLRAQINAVRRALAEGGTGENYIVTVPGRGYRFVATVVRFTGDAAQAFPAVPHKGHNFPDRLSRPIGRADIVAMVCSRLQRGRFVTIVGPGGIGKTTVALAVADQLIASYRDGGRFVDLAPLNDPQLVPSALASVLGVAIRSENPYPALASFLRDKQMLLLFDNCEHVLLAAAALAEELLKRAPGVHILATSREPLRAEDERVQRLPPLETAPAEAGLTVMEALSYPAVQLFVERAAASAGGYELKDEDVPTVTQICRRLDGIALAIELAACRVDAFGVRGVASRLDDRFHLLTRGRRTALPRHQTLRAAFDWSYELLSEIERVVMRRLGIFVGRFTMEAAAAVAGDARIIPSEVDGLVADLVEKSLVVADVGGTTVYYRLTDTARAYALKRLTEDDEAQAVRRRHALYQLDRFERAHAEWETRPTTEWLSAHAAQIDDIRSALDWAFSPSGDVGLGVELTVAAGPLWFEMSLMEECRTRAERALTTLEESTTKDDRRRMHLYAAVAWSQMYTTASARDTGVAWTTAFEIAEGLDDTDYRLRALWGMWASRVNRGKFGEALVLAKRFSSVAQNTADINDRLLGDRLTGATLHFLGRQSSARQHIERMLARYVTPVRRSHAVRFQFDQRVTARITLARVLWLQGFADQALRCIEINVSEALSINHRLSLCNALAQAACPVALMAGDLLAAERYTKMLLDQTASDELDIWRAYGRCFEGELNVKRGDLAAGLQQLKAGIDELRRARFVQYLTTFLGALAEGLAVAGDAILAEATIDEAIGRSEQSEERWFSPELLRIKGVVGLQQDAIYAAGKAEEDFQESIELARTQEALAWELRTTTCLARLRRDQGRAGDAYELLSPLYSRFNEGYETNDLKAAKSLLDELSGHP</sequence>
<reference evidence="4 5" key="1">
    <citation type="submission" date="2014-03" db="EMBL/GenBank/DDBJ databases">
        <title>Bradyrhizobium valentinum sp. nov., isolated from effective nodules of Lupinus mariae-josephae, a lupine endemic of basic-lime soils in Eastern Spain.</title>
        <authorList>
            <person name="Duran D."/>
            <person name="Rey L."/>
            <person name="Navarro A."/>
            <person name="Busquets A."/>
            <person name="Imperial J."/>
            <person name="Ruiz-Argueso T."/>
        </authorList>
    </citation>
    <scope>NUCLEOTIDE SEQUENCE [LARGE SCALE GENOMIC DNA]</scope>
    <source>
        <strain evidence="4 5">Ro19</strain>
    </source>
</reference>
<dbReference type="GO" id="GO:0000160">
    <property type="term" value="P:phosphorelay signal transduction system"/>
    <property type="evidence" value="ECO:0007669"/>
    <property type="project" value="InterPro"/>
</dbReference>
<evidence type="ECO:0000313" key="5">
    <source>
        <dbReference type="Proteomes" id="UP000052023"/>
    </source>
</evidence>
<evidence type="ECO:0000256" key="1">
    <source>
        <dbReference type="ARBA" id="ARBA00023125"/>
    </source>
</evidence>
<feature type="domain" description="OmpR/PhoB-type" evidence="3">
    <location>
        <begin position="1"/>
        <end position="62"/>
    </location>
</feature>